<organism evidence="1 2">
    <name type="scientific">Sinanodonta woodiana</name>
    <name type="common">Chinese pond mussel</name>
    <name type="synonym">Anodonta woodiana</name>
    <dbReference type="NCBI Taxonomy" id="1069815"/>
    <lineage>
        <taxon>Eukaryota</taxon>
        <taxon>Metazoa</taxon>
        <taxon>Spiralia</taxon>
        <taxon>Lophotrochozoa</taxon>
        <taxon>Mollusca</taxon>
        <taxon>Bivalvia</taxon>
        <taxon>Autobranchia</taxon>
        <taxon>Heteroconchia</taxon>
        <taxon>Palaeoheterodonta</taxon>
        <taxon>Unionida</taxon>
        <taxon>Unionoidea</taxon>
        <taxon>Unionidae</taxon>
        <taxon>Unioninae</taxon>
        <taxon>Sinanodonta</taxon>
    </lineage>
</organism>
<evidence type="ECO:0000313" key="2">
    <source>
        <dbReference type="Proteomes" id="UP001634394"/>
    </source>
</evidence>
<dbReference type="AlphaFoldDB" id="A0ABD3VFN2"/>
<sequence>RCVECKDFNRRCGECIIRHQQTLWRMYHKTSVDVVERVLYDFIRRCGVCKDFNRRRG</sequence>
<comment type="caution">
    <text evidence="1">The sequence shown here is derived from an EMBL/GenBank/DDBJ whole genome shotgun (WGS) entry which is preliminary data.</text>
</comment>
<feature type="non-terminal residue" evidence="1">
    <location>
        <position position="1"/>
    </location>
</feature>
<keyword evidence="2" id="KW-1185">Reference proteome</keyword>
<protein>
    <submittedName>
        <fullName evidence="1">Uncharacterized protein</fullName>
    </submittedName>
</protein>
<accession>A0ABD3VFN2</accession>
<feature type="non-terminal residue" evidence="1">
    <location>
        <position position="57"/>
    </location>
</feature>
<proteinExistence type="predicted"/>
<gene>
    <name evidence="1" type="ORF">ACJMK2_010050</name>
</gene>
<dbReference type="Proteomes" id="UP001634394">
    <property type="component" value="Unassembled WGS sequence"/>
</dbReference>
<name>A0ABD3VFN2_SINWO</name>
<evidence type="ECO:0000313" key="1">
    <source>
        <dbReference type="EMBL" id="KAL3859861.1"/>
    </source>
</evidence>
<reference evidence="1 2" key="1">
    <citation type="submission" date="2024-11" db="EMBL/GenBank/DDBJ databases">
        <title>Chromosome-level genome assembly of the freshwater bivalve Anodonta woodiana.</title>
        <authorList>
            <person name="Chen X."/>
        </authorList>
    </citation>
    <scope>NUCLEOTIDE SEQUENCE [LARGE SCALE GENOMIC DNA]</scope>
    <source>
        <strain evidence="1">MN2024</strain>
        <tissue evidence="1">Gills</tissue>
    </source>
</reference>
<dbReference type="EMBL" id="JBJQND010000012">
    <property type="protein sequence ID" value="KAL3859861.1"/>
    <property type="molecule type" value="Genomic_DNA"/>
</dbReference>